<evidence type="ECO:0000313" key="2">
    <source>
        <dbReference type="WBParaSite" id="JU765_v2.g3032.t1"/>
    </source>
</evidence>
<evidence type="ECO:0000313" key="1">
    <source>
        <dbReference type="Proteomes" id="UP000887576"/>
    </source>
</evidence>
<dbReference type="WBParaSite" id="JU765_v2.g3032.t1">
    <property type="protein sequence ID" value="JU765_v2.g3032.t1"/>
    <property type="gene ID" value="JU765_v2.g3032"/>
</dbReference>
<protein>
    <submittedName>
        <fullName evidence="2">Uncharacterized protein</fullName>
    </submittedName>
</protein>
<name>A0AC34R363_9BILA</name>
<proteinExistence type="predicted"/>
<accession>A0AC34R363</accession>
<organism evidence="1 2">
    <name type="scientific">Panagrolaimus sp. JU765</name>
    <dbReference type="NCBI Taxonomy" id="591449"/>
    <lineage>
        <taxon>Eukaryota</taxon>
        <taxon>Metazoa</taxon>
        <taxon>Ecdysozoa</taxon>
        <taxon>Nematoda</taxon>
        <taxon>Chromadorea</taxon>
        <taxon>Rhabditida</taxon>
        <taxon>Tylenchina</taxon>
        <taxon>Panagrolaimomorpha</taxon>
        <taxon>Panagrolaimoidea</taxon>
        <taxon>Panagrolaimidae</taxon>
        <taxon>Panagrolaimus</taxon>
    </lineage>
</organism>
<reference evidence="2" key="1">
    <citation type="submission" date="2022-11" db="UniProtKB">
        <authorList>
            <consortium name="WormBaseParasite"/>
        </authorList>
    </citation>
    <scope>IDENTIFICATION</scope>
</reference>
<sequence>KICFAGNVESLALSLEQSVEALACSRNPGLPYCKAFEATVRDRREDKEKDAVACRELRTEYISSCTRDKISTKNDEFCNAYENVCFRIPNGEPDQPATTRKPRPRVGTASVVEEVQEVATEAPKVPRKDYTEFCKEYKQRFLYVCPDPFRFGQRAAVFCPIYSERCNVPVPEKPVPPTQRPPISAINEALTNRQRVCASYRAQVDTDPSCTTLIEEFRAICFAPPSKGAVDETLAFCEAFRDSCKNTVSAMSIPKPKDVGKYCDKHRERFRYVCPDPTRFGKYSPAAIEFCPRYQSFCPNEELPTEPEMFTEKYSKHIYIREHQYFCDLYDDWAKVYCFNPRILRVPRYKIQCYFYKIHCIDPQTQVLYAVGK</sequence>
<dbReference type="Proteomes" id="UP000887576">
    <property type="component" value="Unplaced"/>
</dbReference>